<accession>A0ABR6JPS2</accession>
<evidence type="ECO:0000313" key="1">
    <source>
        <dbReference type="EMBL" id="MBB4594831.1"/>
    </source>
</evidence>
<dbReference type="InterPro" id="IPR009003">
    <property type="entry name" value="Peptidase_S1_PA"/>
</dbReference>
<dbReference type="Proteomes" id="UP000554726">
    <property type="component" value="Unassembled WGS sequence"/>
</dbReference>
<reference evidence="1 2" key="1">
    <citation type="submission" date="2020-08" db="EMBL/GenBank/DDBJ databases">
        <title>Studying the diversity of plant-associated saprophytic bacteria and their role in host health and plant-pathogen interactions.</title>
        <authorList>
            <person name="Potnis N."/>
        </authorList>
    </citation>
    <scope>NUCLEOTIDE SEQUENCE [LARGE SCALE GENOMIC DNA]</scope>
    <source>
        <strain evidence="1 2">F16</strain>
    </source>
</reference>
<gene>
    <name evidence="1" type="ORF">FHR60_003536</name>
</gene>
<proteinExistence type="predicted"/>
<organism evidence="1 2">
    <name type="scientific">Xanthomonas cannabis</name>
    <dbReference type="NCBI Taxonomy" id="1885674"/>
    <lineage>
        <taxon>Bacteria</taxon>
        <taxon>Pseudomonadati</taxon>
        <taxon>Pseudomonadota</taxon>
        <taxon>Gammaproteobacteria</taxon>
        <taxon>Lysobacterales</taxon>
        <taxon>Lysobacteraceae</taxon>
        <taxon>Xanthomonas</taxon>
    </lineage>
</organism>
<protein>
    <recommendedName>
        <fullName evidence="3">Serine protease</fullName>
    </recommendedName>
</protein>
<evidence type="ECO:0008006" key="3">
    <source>
        <dbReference type="Google" id="ProtNLM"/>
    </source>
</evidence>
<sequence>MISKDKWDELCATVTEEMTSHVKRFAVSLTMSEEHGSGVAWGSGTYISLGRDTWILTADHVLSDVPQGGRIAHLPKDGGDYNAAFGKPEAAAWPVDAAALPIYPATEFLPDASRVTSSIAETYSPVDEELLFFFGFPGYTVERNDPRQKDKLIVSRFNHLTVPGKPMLSQAIGPEVNLTASNFDPTAHVAVHYPFAAQRAKDGAVVPLPNAAGMSGSALWDTKFVDCVNKGLVWNPEYAEICGVVWAVLDNPEVIFATKIEQVRAGLPDVFLGYDGPGA</sequence>
<keyword evidence="2" id="KW-1185">Reference proteome</keyword>
<comment type="caution">
    <text evidence="1">The sequence shown here is derived from an EMBL/GenBank/DDBJ whole genome shotgun (WGS) entry which is preliminary data.</text>
</comment>
<evidence type="ECO:0000313" key="2">
    <source>
        <dbReference type="Proteomes" id="UP000554726"/>
    </source>
</evidence>
<dbReference type="EMBL" id="JACHNS010000008">
    <property type="protein sequence ID" value="MBB4594831.1"/>
    <property type="molecule type" value="Genomic_DNA"/>
</dbReference>
<name>A0ABR6JPS2_9XANT</name>
<dbReference type="RefSeq" id="WP_184442089.1">
    <property type="nucleotide sequence ID" value="NZ_JACHNS010000008.1"/>
</dbReference>
<dbReference type="SUPFAM" id="SSF50494">
    <property type="entry name" value="Trypsin-like serine proteases"/>
    <property type="match status" value="1"/>
</dbReference>